<evidence type="ECO:0000313" key="10">
    <source>
        <dbReference type="Proteomes" id="UP001146120"/>
    </source>
</evidence>
<accession>A0AAV2ZGH3</accession>
<evidence type="ECO:0000256" key="5">
    <source>
        <dbReference type="ARBA" id="ARBA00022824"/>
    </source>
</evidence>
<dbReference type="GO" id="GO:0072546">
    <property type="term" value="C:EMC complex"/>
    <property type="evidence" value="ECO:0007669"/>
    <property type="project" value="TreeGrafter"/>
</dbReference>
<dbReference type="GO" id="GO:0005769">
    <property type="term" value="C:early endosome"/>
    <property type="evidence" value="ECO:0007669"/>
    <property type="project" value="TreeGrafter"/>
</dbReference>
<proteinExistence type="inferred from homology"/>
<dbReference type="GO" id="GO:0005794">
    <property type="term" value="C:Golgi apparatus"/>
    <property type="evidence" value="ECO:0007669"/>
    <property type="project" value="TreeGrafter"/>
</dbReference>
<dbReference type="InterPro" id="IPR018937">
    <property type="entry name" value="MMgT"/>
</dbReference>
<keyword evidence="10" id="KW-1185">Reference proteome</keyword>
<evidence type="ECO:0000313" key="9">
    <source>
        <dbReference type="EMBL" id="DBA04367.1"/>
    </source>
</evidence>
<gene>
    <name evidence="9" type="ORF">N0F65_002129</name>
</gene>
<evidence type="ECO:0008006" key="11">
    <source>
        <dbReference type="Google" id="ProtNLM"/>
    </source>
</evidence>
<comment type="subcellular location">
    <subcellularLocation>
        <location evidence="1">Endoplasmic reticulum membrane</location>
        <topology evidence="1">Multi-pass membrane protein</topology>
    </subcellularLocation>
</comment>
<comment type="similarity">
    <text evidence="2">Belongs to the membrane magnesium transporter (TC 1.A.67) family.</text>
</comment>
<evidence type="ECO:0000256" key="6">
    <source>
        <dbReference type="ARBA" id="ARBA00022989"/>
    </source>
</evidence>
<dbReference type="PANTHER" id="PTHR21181">
    <property type="match status" value="1"/>
</dbReference>
<feature type="transmembrane region" description="Helical" evidence="8">
    <location>
        <begin position="41"/>
        <end position="61"/>
    </location>
</feature>
<reference evidence="9" key="2">
    <citation type="journal article" date="2023" name="Microbiol Resour">
        <title>Decontamination and Annotation of the Draft Genome Sequence of the Oomycete Lagenidium giganteum ARSEF 373.</title>
        <authorList>
            <person name="Morgan W.R."/>
            <person name="Tartar A."/>
        </authorList>
    </citation>
    <scope>NUCLEOTIDE SEQUENCE</scope>
    <source>
        <strain evidence="9">ARSEF 373</strain>
    </source>
</reference>
<comment type="subunit">
    <text evidence="3">Component of the ER membrane protein complex (EMC).</text>
</comment>
<protein>
    <recommendedName>
        <fullName evidence="11">Membrane magnesium transporter</fullName>
    </recommendedName>
</protein>
<dbReference type="GO" id="GO:0005886">
    <property type="term" value="C:plasma membrane"/>
    <property type="evidence" value="ECO:0007669"/>
    <property type="project" value="TreeGrafter"/>
</dbReference>
<keyword evidence="6 8" id="KW-1133">Transmembrane helix</keyword>
<name>A0AAV2ZGH3_9STRA</name>
<evidence type="ECO:0000256" key="2">
    <source>
        <dbReference type="ARBA" id="ARBA00006109"/>
    </source>
</evidence>
<evidence type="ECO:0000256" key="8">
    <source>
        <dbReference type="SAM" id="Phobius"/>
    </source>
</evidence>
<evidence type="ECO:0000256" key="3">
    <source>
        <dbReference type="ARBA" id="ARBA00011276"/>
    </source>
</evidence>
<sequence length="105" mass="11530">MIGKLFVALGAILLLHAGYYAVQYAEYVRLAEVSDAQVPPVAVMIELVLSFVFCLIGVLIVSGEMVPIRSSEALHSRSLPNVVSSPEFHVFNHRGKALHKRLVTQ</sequence>
<dbReference type="Pfam" id="PF10270">
    <property type="entry name" value="MMgT"/>
    <property type="match status" value="1"/>
</dbReference>
<keyword evidence="7 8" id="KW-0472">Membrane</keyword>
<dbReference type="EMBL" id="DAKRPA010000009">
    <property type="protein sequence ID" value="DBA04367.1"/>
    <property type="molecule type" value="Genomic_DNA"/>
</dbReference>
<dbReference type="AlphaFoldDB" id="A0AAV2ZGH3"/>
<evidence type="ECO:0000256" key="4">
    <source>
        <dbReference type="ARBA" id="ARBA00022692"/>
    </source>
</evidence>
<keyword evidence="5" id="KW-0256">Endoplasmic reticulum</keyword>
<comment type="caution">
    <text evidence="9">The sequence shown here is derived from an EMBL/GenBank/DDBJ whole genome shotgun (WGS) entry which is preliminary data.</text>
</comment>
<dbReference type="GO" id="GO:0022890">
    <property type="term" value="F:inorganic cation transmembrane transporter activity"/>
    <property type="evidence" value="ECO:0007669"/>
    <property type="project" value="TreeGrafter"/>
</dbReference>
<reference evidence="9" key="1">
    <citation type="submission" date="2022-11" db="EMBL/GenBank/DDBJ databases">
        <authorList>
            <person name="Morgan W.R."/>
            <person name="Tartar A."/>
        </authorList>
    </citation>
    <scope>NUCLEOTIDE SEQUENCE</scope>
    <source>
        <strain evidence="9">ARSEF 373</strain>
    </source>
</reference>
<evidence type="ECO:0000256" key="1">
    <source>
        <dbReference type="ARBA" id="ARBA00004477"/>
    </source>
</evidence>
<organism evidence="9 10">
    <name type="scientific">Lagenidium giganteum</name>
    <dbReference type="NCBI Taxonomy" id="4803"/>
    <lineage>
        <taxon>Eukaryota</taxon>
        <taxon>Sar</taxon>
        <taxon>Stramenopiles</taxon>
        <taxon>Oomycota</taxon>
        <taxon>Peronosporomycetes</taxon>
        <taxon>Pythiales</taxon>
        <taxon>Pythiaceae</taxon>
    </lineage>
</organism>
<dbReference type="PANTHER" id="PTHR21181:SF7">
    <property type="entry name" value="ER MEMBRANE PROTEIN COMPLEX SUBUNIT 5"/>
    <property type="match status" value="1"/>
</dbReference>
<evidence type="ECO:0000256" key="7">
    <source>
        <dbReference type="ARBA" id="ARBA00023136"/>
    </source>
</evidence>
<dbReference type="Proteomes" id="UP001146120">
    <property type="component" value="Unassembled WGS sequence"/>
</dbReference>
<keyword evidence="4 8" id="KW-0812">Transmembrane</keyword>